<protein>
    <submittedName>
        <fullName evidence="2">DUF721 domain-containing protein</fullName>
    </submittedName>
</protein>
<dbReference type="RefSeq" id="WP_210681163.1">
    <property type="nucleotide sequence ID" value="NZ_JAGMWN010000002.1"/>
</dbReference>
<gene>
    <name evidence="2" type="ORF">KAJ83_06235</name>
</gene>
<dbReference type="InterPro" id="IPR010593">
    <property type="entry name" value="DUF1159"/>
</dbReference>
<dbReference type="Pfam" id="PF05258">
    <property type="entry name" value="DciA"/>
    <property type="match status" value="1"/>
</dbReference>
<organism evidence="2 3">
    <name type="scientific">Marivibrio halodurans</name>
    <dbReference type="NCBI Taxonomy" id="2039722"/>
    <lineage>
        <taxon>Bacteria</taxon>
        <taxon>Pseudomonadati</taxon>
        <taxon>Pseudomonadota</taxon>
        <taxon>Alphaproteobacteria</taxon>
        <taxon>Rhodospirillales</taxon>
        <taxon>Rhodospirillaceae</taxon>
        <taxon>Marivibrio</taxon>
    </lineage>
</organism>
<proteinExistence type="predicted"/>
<reference evidence="2" key="1">
    <citation type="submission" date="2021-04" db="EMBL/GenBank/DDBJ databases">
        <authorList>
            <person name="Zhang D.-C."/>
        </authorList>
    </citation>
    <scope>NUCLEOTIDE SEQUENCE</scope>
    <source>
        <strain evidence="2">CGMCC 1.15697</strain>
    </source>
</reference>
<dbReference type="InterPro" id="IPR007922">
    <property type="entry name" value="DciA-like"/>
</dbReference>
<evidence type="ECO:0000313" key="3">
    <source>
        <dbReference type="Proteomes" id="UP000672602"/>
    </source>
</evidence>
<dbReference type="PANTHER" id="PTHR36456:SF1">
    <property type="entry name" value="UPF0232 PROTEIN SCO3875"/>
    <property type="match status" value="1"/>
</dbReference>
<dbReference type="PIRSF" id="PIRSF032064">
    <property type="entry name" value="UCP032064"/>
    <property type="match status" value="1"/>
</dbReference>
<name>A0A8J7SHR6_9PROT</name>
<feature type="region of interest" description="Disordered" evidence="1">
    <location>
        <begin position="1"/>
        <end position="42"/>
    </location>
</feature>
<dbReference type="Proteomes" id="UP000672602">
    <property type="component" value="Unassembled WGS sequence"/>
</dbReference>
<keyword evidence="3" id="KW-1185">Reference proteome</keyword>
<feature type="compositionally biased region" description="Basic and acidic residues" evidence="1">
    <location>
        <begin position="1"/>
        <end position="10"/>
    </location>
</feature>
<feature type="region of interest" description="Disordered" evidence="1">
    <location>
        <begin position="145"/>
        <end position="170"/>
    </location>
</feature>
<evidence type="ECO:0000256" key="1">
    <source>
        <dbReference type="SAM" id="MobiDB-lite"/>
    </source>
</evidence>
<dbReference type="EMBL" id="JAGMWN010000002">
    <property type="protein sequence ID" value="MBP5856598.1"/>
    <property type="molecule type" value="Genomic_DNA"/>
</dbReference>
<accession>A0A8J7SHR6</accession>
<dbReference type="PANTHER" id="PTHR36456">
    <property type="entry name" value="UPF0232 PROTEIN SCO3875"/>
    <property type="match status" value="1"/>
</dbReference>
<comment type="caution">
    <text evidence="2">The sequence shown here is derived from an EMBL/GenBank/DDBJ whole genome shotgun (WGS) entry which is preliminary data.</text>
</comment>
<sequence>MDDTPDKDANAAKLKGKTAPSSKVSGKGNGKGGDKRDAQRRGGMRSIAALVPGLTRQAIGKRGFTTAKIVTDWARIVGPDLARQSQPEQLRFARGERDRGTLTIRVDGPLATELMHLEPQVIERINGYFGYNAVARLKLIQAPIRRPGADGPRKAPKPPQRPLNATETESLDARLAHIEDPELRERLHRLGRAVLRRDTATKPDQE</sequence>
<evidence type="ECO:0000313" key="2">
    <source>
        <dbReference type="EMBL" id="MBP5856598.1"/>
    </source>
</evidence>
<dbReference type="AlphaFoldDB" id="A0A8J7SHR6"/>